<dbReference type="AlphaFoldDB" id="A0A550CBS5"/>
<dbReference type="Gene3D" id="3.20.20.70">
    <property type="entry name" value="Aldolase class I"/>
    <property type="match status" value="1"/>
</dbReference>
<keyword evidence="4" id="KW-0560">Oxidoreductase</keyword>
<dbReference type="GO" id="GO:0010181">
    <property type="term" value="F:FMN binding"/>
    <property type="evidence" value="ECO:0007669"/>
    <property type="project" value="InterPro"/>
</dbReference>
<feature type="transmembrane region" description="Helical" evidence="5">
    <location>
        <begin position="511"/>
        <end position="531"/>
    </location>
</feature>
<evidence type="ECO:0000256" key="5">
    <source>
        <dbReference type="SAM" id="Phobius"/>
    </source>
</evidence>
<dbReference type="EMBL" id="VDMD01000013">
    <property type="protein sequence ID" value="TRM62214.1"/>
    <property type="molecule type" value="Genomic_DNA"/>
</dbReference>
<reference evidence="7 8" key="1">
    <citation type="journal article" date="2019" name="New Phytol.">
        <title>Comparative genomics reveals unique wood-decay strategies and fruiting body development in the Schizophyllaceae.</title>
        <authorList>
            <person name="Almasi E."/>
            <person name="Sahu N."/>
            <person name="Krizsan K."/>
            <person name="Balint B."/>
            <person name="Kovacs G.M."/>
            <person name="Kiss B."/>
            <person name="Cseklye J."/>
            <person name="Drula E."/>
            <person name="Henrissat B."/>
            <person name="Nagy I."/>
            <person name="Chovatia M."/>
            <person name="Adam C."/>
            <person name="LaButti K."/>
            <person name="Lipzen A."/>
            <person name="Riley R."/>
            <person name="Grigoriev I.V."/>
            <person name="Nagy L.G."/>
        </authorList>
    </citation>
    <scope>NUCLEOTIDE SEQUENCE [LARGE SCALE GENOMIC DNA]</scope>
    <source>
        <strain evidence="7 8">NL-1724</strain>
    </source>
</reference>
<gene>
    <name evidence="7" type="ORF">BD626DRAFT_498492</name>
</gene>
<evidence type="ECO:0000256" key="2">
    <source>
        <dbReference type="ARBA" id="ARBA00022630"/>
    </source>
</evidence>
<protein>
    <recommendedName>
        <fullName evidence="6">NADH:flavin oxidoreductase/NADH oxidase N-terminal domain-containing protein</fullName>
    </recommendedName>
</protein>
<name>A0A550CBS5_9AGAR</name>
<keyword evidence="5" id="KW-0472">Membrane</keyword>
<dbReference type="OrthoDB" id="1663137at2759"/>
<organism evidence="7 8">
    <name type="scientific">Schizophyllum amplum</name>
    <dbReference type="NCBI Taxonomy" id="97359"/>
    <lineage>
        <taxon>Eukaryota</taxon>
        <taxon>Fungi</taxon>
        <taxon>Dikarya</taxon>
        <taxon>Basidiomycota</taxon>
        <taxon>Agaricomycotina</taxon>
        <taxon>Agaricomycetes</taxon>
        <taxon>Agaricomycetidae</taxon>
        <taxon>Agaricales</taxon>
        <taxon>Schizophyllaceae</taxon>
        <taxon>Schizophyllum</taxon>
    </lineage>
</organism>
<dbReference type="InterPro" id="IPR001155">
    <property type="entry name" value="OxRdtase_FMN_N"/>
</dbReference>
<evidence type="ECO:0000313" key="7">
    <source>
        <dbReference type="EMBL" id="TRM62214.1"/>
    </source>
</evidence>
<keyword evidence="3" id="KW-0288">FMN</keyword>
<proteinExistence type="inferred from homology"/>
<dbReference type="PANTHER" id="PTHR43656">
    <property type="entry name" value="BINDING OXIDOREDUCTASE, PUTATIVE (AFU_ORTHOLOGUE AFUA_2G08260)-RELATED"/>
    <property type="match status" value="1"/>
</dbReference>
<dbReference type="STRING" id="97359.A0A550CBS5"/>
<dbReference type="SUPFAM" id="SSF51395">
    <property type="entry name" value="FMN-linked oxidoreductases"/>
    <property type="match status" value="1"/>
</dbReference>
<keyword evidence="8" id="KW-1185">Reference proteome</keyword>
<evidence type="ECO:0000256" key="4">
    <source>
        <dbReference type="ARBA" id="ARBA00023002"/>
    </source>
</evidence>
<dbReference type="InterPro" id="IPR051799">
    <property type="entry name" value="NADH_flavin_oxidoreductase"/>
</dbReference>
<keyword evidence="5" id="KW-1133">Transmembrane helix</keyword>
<keyword evidence="2" id="KW-0285">Flavoprotein</keyword>
<evidence type="ECO:0000259" key="6">
    <source>
        <dbReference type="Pfam" id="PF00724"/>
    </source>
</evidence>
<dbReference type="Proteomes" id="UP000320762">
    <property type="component" value="Unassembled WGS sequence"/>
</dbReference>
<feature type="domain" description="NADH:flavin oxidoreductase/NADH oxidase N-terminal" evidence="6">
    <location>
        <begin position="27"/>
        <end position="413"/>
    </location>
</feature>
<dbReference type="InterPro" id="IPR013785">
    <property type="entry name" value="Aldolase_TIM"/>
</dbReference>
<accession>A0A550CBS5</accession>
<keyword evidence="5" id="KW-0812">Transmembrane</keyword>
<evidence type="ECO:0000256" key="1">
    <source>
        <dbReference type="ARBA" id="ARBA00005979"/>
    </source>
</evidence>
<sequence>MLYTRTSSHELEMNMADEACSLLDVVFSPVTLPVSRLTVHNRLVKVALYEHLAPLLGGAPTRLLHDLYSRWATSSLEQHWGMIMTGNVQVAHDHLTLGRDMVIPESDDPAALVSFRALADAMHSPGRHGSLAIMQLSHAGRQSANIIGGRTLLSQPLAPSPVRVGSGKEVRYALDALSYVFHALLFQTPREMSIQDIDGVVARFVHGALVARDAGFDGIQLHCAHGYLLSEFLSAKTNRRHDEYSCASPQNALRILRRIVTDIRAATGLVNFAVGVKIGAGDYSSGTDVGLEELTLSERIAVAYISEVASWGTVDFIEISGGDYEKPDFMTASSSKAPFFARVAKAVRAALDEQCKSTMPRPLVILTGNLTTPRAVQQVLGAETRSAPSADLCGIGRMAILRPDLPARLAGELQARSEEESTDDDSWWRTPFHHMPNPTPPSWLPKIGLVGAGSSMAWYNVRLRALANGGGVSADGGELDDKMGPVSAVLRMWLWFTVEDARKLGWYLAEWAFWAVSLFLIVLLAWLMTAYNDGM</sequence>
<dbReference type="Pfam" id="PF00724">
    <property type="entry name" value="Oxidored_FMN"/>
    <property type="match status" value="1"/>
</dbReference>
<comment type="caution">
    <text evidence="7">The sequence shown here is derived from an EMBL/GenBank/DDBJ whole genome shotgun (WGS) entry which is preliminary data.</text>
</comment>
<dbReference type="PANTHER" id="PTHR43656:SF2">
    <property type="entry name" value="BINDING OXIDOREDUCTASE, PUTATIVE (AFU_ORTHOLOGUE AFUA_2G08260)-RELATED"/>
    <property type="match status" value="1"/>
</dbReference>
<evidence type="ECO:0000313" key="8">
    <source>
        <dbReference type="Proteomes" id="UP000320762"/>
    </source>
</evidence>
<comment type="similarity">
    <text evidence="1">Belongs to the NADH:flavin oxidoreductase/NADH oxidase family.</text>
</comment>
<evidence type="ECO:0000256" key="3">
    <source>
        <dbReference type="ARBA" id="ARBA00022643"/>
    </source>
</evidence>
<dbReference type="GO" id="GO:0016491">
    <property type="term" value="F:oxidoreductase activity"/>
    <property type="evidence" value="ECO:0007669"/>
    <property type="project" value="UniProtKB-KW"/>
</dbReference>